<sequence>MDKKEQLVALWKTCFGDSDSFIRLFFDRVYRDENALTLERDGRLCCALHIVPYKMRAGERELTMAYVCGVATWPEFRRQGLMGRLMRQALEEMTSRGYDLTSLIPATPALFNYYRAFGYQEFFNYSLTSYIASRQPERSDVRVVRAPFGEWILAYDYFDRKVRERTCSVLYDRAQFETILLDHQMSGGDLYMAYDESGKLSGLAFWLPEDQVRELVADSDDIHASLLAAIARDKCLSTLRVRGIPSAGSPVCLYGMARFLKAGLDLSDVRSKAYMNLMLD</sequence>
<dbReference type="InterPro" id="IPR016181">
    <property type="entry name" value="Acyl_CoA_acyltransferase"/>
</dbReference>
<dbReference type="Pfam" id="PF13527">
    <property type="entry name" value="Acetyltransf_9"/>
    <property type="match status" value="1"/>
</dbReference>
<dbReference type="PANTHER" id="PTHR37817">
    <property type="entry name" value="N-ACETYLTRANSFERASE EIS"/>
    <property type="match status" value="1"/>
</dbReference>
<dbReference type="EC" id="2.3.1.-" evidence="2"/>
<dbReference type="GO" id="GO:0030649">
    <property type="term" value="P:aminoglycoside antibiotic catabolic process"/>
    <property type="evidence" value="ECO:0007669"/>
    <property type="project" value="TreeGrafter"/>
</dbReference>
<reference evidence="2" key="1">
    <citation type="journal article" date="2021" name="PeerJ">
        <title>Extensive microbial diversity within the chicken gut microbiome revealed by metagenomics and culture.</title>
        <authorList>
            <person name="Gilroy R."/>
            <person name="Ravi A."/>
            <person name="Getino M."/>
            <person name="Pursley I."/>
            <person name="Horton D.L."/>
            <person name="Alikhan N.F."/>
            <person name="Baker D."/>
            <person name="Gharbi K."/>
            <person name="Hall N."/>
            <person name="Watson M."/>
            <person name="Adriaenssens E.M."/>
            <person name="Foster-Nyarko E."/>
            <person name="Jarju S."/>
            <person name="Secka A."/>
            <person name="Antonio M."/>
            <person name="Oren A."/>
            <person name="Chaudhuri R.R."/>
            <person name="La Ragione R."/>
            <person name="Hildebrand F."/>
            <person name="Pallen M.J."/>
        </authorList>
    </citation>
    <scope>NUCLEOTIDE SEQUENCE</scope>
    <source>
        <strain evidence="2">ChiGjej6B6-14162</strain>
    </source>
</reference>
<evidence type="ECO:0000259" key="1">
    <source>
        <dbReference type="PROSITE" id="PS51186"/>
    </source>
</evidence>
<name>A0A9D1X6M2_9BACT</name>
<dbReference type="InterPro" id="IPR000182">
    <property type="entry name" value="GNAT_dom"/>
</dbReference>
<dbReference type="Gene3D" id="3.40.630.30">
    <property type="match status" value="2"/>
</dbReference>
<dbReference type="CDD" id="cd04301">
    <property type="entry name" value="NAT_SF"/>
    <property type="match status" value="1"/>
</dbReference>
<dbReference type="AlphaFoldDB" id="A0A9D1X6M2"/>
<keyword evidence="2" id="KW-0808">Transferase</keyword>
<dbReference type="Proteomes" id="UP000886740">
    <property type="component" value="Unassembled WGS sequence"/>
</dbReference>
<evidence type="ECO:0000313" key="2">
    <source>
        <dbReference type="EMBL" id="HIX73883.1"/>
    </source>
</evidence>
<evidence type="ECO:0000313" key="3">
    <source>
        <dbReference type="Proteomes" id="UP000886740"/>
    </source>
</evidence>
<feature type="domain" description="N-acetyltransferase" evidence="1">
    <location>
        <begin position="1"/>
        <end position="137"/>
    </location>
</feature>
<reference evidence="2" key="2">
    <citation type="submission" date="2021-04" db="EMBL/GenBank/DDBJ databases">
        <authorList>
            <person name="Gilroy R."/>
        </authorList>
    </citation>
    <scope>NUCLEOTIDE SEQUENCE</scope>
    <source>
        <strain evidence="2">ChiGjej6B6-14162</strain>
    </source>
</reference>
<dbReference type="SUPFAM" id="SSF55729">
    <property type="entry name" value="Acyl-CoA N-acyltransferases (Nat)"/>
    <property type="match status" value="1"/>
</dbReference>
<comment type="caution">
    <text evidence="2">The sequence shown here is derived from an EMBL/GenBank/DDBJ whole genome shotgun (WGS) entry which is preliminary data.</text>
</comment>
<dbReference type="PROSITE" id="PS51186">
    <property type="entry name" value="GNAT"/>
    <property type="match status" value="1"/>
</dbReference>
<dbReference type="PANTHER" id="PTHR37817:SF1">
    <property type="entry name" value="N-ACETYLTRANSFERASE EIS"/>
    <property type="match status" value="1"/>
</dbReference>
<protein>
    <submittedName>
        <fullName evidence="2">GNAT family N-acetyltransferase</fullName>
        <ecNumber evidence="2">2.3.1.-</ecNumber>
    </submittedName>
</protein>
<gene>
    <name evidence="2" type="ORF">H9977_02385</name>
</gene>
<proteinExistence type="predicted"/>
<accession>A0A9D1X6M2</accession>
<organism evidence="2 3">
    <name type="scientific">Candidatus Parabacteroides intestinipullorum</name>
    <dbReference type="NCBI Taxonomy" id="2838723"/>
    <lineage>
        <taxon>Bacteria</taxon>
        <taxon>Pseudomonadati</taxon>
        <taxon>Bacteroidota</taxon>
        <taxon>Bacteroidia</taxon>
        <taxon>Bacteroidales</taxon>
        <taxon>Tannerellaceae</taxon>
        <taxon>Parabacteroides</taxon>
    </lineage>
</organism>
<dbReference type="InterPro" id="IPR051554">
    <property type="entry name" value="Acetyltransferase_Eis"/>
</dbReference>
<dbReference type="GO" id="GO:0034069">
    <property type="term" value="F:aminoglycoside N-acetyltransferase activity"/>
    <property type="evidence" value="ECO:0007669"/>
    <property type="project" value="TreeGrafter"/>
</dbReference>
<keyword evidence="2" id="KW-0012">Acyltransferase</keyword>
<dbReference type="EMBL" id="DXEL01000022">
    <property type="protein sequence ID" value="HIX73883.1"/>
    <property type="molecule type" value="Genomic_DNA"/>
</dbReference>